<evidence type="ECO:0000256" key="1">
    <source>
        <dbReference type="SAM" id="MobiDB-lite"/>
    </source>
</evidence>
<evidence type="ECO:0000313" key="2">
    <source>
        <dbReference type="EMBL" id="MFC4351104.1"/>
    </source>
</evidence>
<comment type="caution">
    <text evidence="2">The sequence shown here is derived from an EMBL/GenBank/DDBJ whole genome shotgun (WGS) entry which is preliminary data.</text>
</comment>
<name>A0ABV8UJ79_9PROT</name>
<dbReference type="Gene3D" id="3.40.50.2000">
    <property type="entry name" value="Glycogen Phosphorylase B"/>
    <property type="match status" value="1"/>
</dbReference>
<dbReference type="PANTHER" id="PTHR12526:SF635">
    <property type="entry name" value="GLYCOSYL TRANSFERASE GROUP 1"/>
    <property type="match status" value="1"/>
</dbReference>
<dbReference type="EMBL" id="JBHSCW010000003">
    <property type="protein sequence ID" value="MFC4351104.1"/>
    <property type="molecule type" value="Genomic_DNA"/>
</dbReference>
<dbReference type="RefSeq" id="WP_382421444.1">
    <property type="nucleotide sequence ID" value="NZ_JBHSCW010000003.1"/>
</dbReference>
<protein>
    <submittedName>
        <fullName evidence="2">Glycosyltransferase</fullName>
    </submittedName>
</protein>
<dbReference type="Pfam" id="PF13692">
    <property type="entry name" value="Glyco_trans_1_4"/>
    <property type="match status" value="1"/>
</dbReference>
<evidence type="ECO:0000313" key="3">
    <source>
        <dbReference type="Proteomes" id="UP001595799"/>
    </source>
</evidence>
<dbReference type="Proteomes" id="UP001595799">
    <property type="component" value="Unassembled WGS sequence"/>
</dbReference>
<dbReference type="PANTHER" id="PTHR12526">
    <property type="entry name" value="GLYCOSYLTRANSFERASE"/>
    <property type="match status" value="1"/>
</dbReference>
<proteinExistence type="predicted"/>
<dbReference type="SUPFAM" id="SSF53756">
    <property type="entry name" value="UDP-Glycosyltransferase/glycogen phosphorylase"/>
    <property type="match status" value="1"/>
</dbReference>
<sequence>MRVMHIADFGRDDLALSSLFARICSAFHDPIWRDEVGQQVVIRHNALPVEHLEVLGLNLERLPFRRWLDFSTSSRISERLQIVHPDVVLVWRPEAMGSLRLESHRCLVGVVSNYGSIAPWRSCHRLIALNEDLGDAVLEQGWPEDLLDLPAMPVLNEIGQAFPRKALNTPSAADLLVSTPLTKGDSGSMHLIRALADMKDAFLWLIAPRRDHRKLEALASRHETVSRLRLLEPGLDNRALYAAADVVVAAGTNDNLGYGVVEAWSQSRPVVGTGGMGPAGLIRHGDSGMLSPAGDARALARTLKRVLRDPMLYDRLAAGGRRVYEAHHQENLALEHWMACFYRAQGQAVPVGSTGRTSEEPGGHADITA</sequence>
<keyword evidence="3" id="KW-1185">Reference proteome</keyword>
<organism evidence="2 3">
    <name type="scientific">Fodinicurvata halophila</name>
    <dbReference type="NCBI Taxonomy" id="1419723"/>
    <lineage>
        <taxon>Bacteria</taxon>
        <taxon>Pseudomonadati</taxon>
        <taxon>Pseudomonadota</taxon>
        <taxon>Alphaproteobacteria</taxon>
        <taxon>Rhodospirillales</taxon>
        <taxon>Rhodovibrionaceae</taxon>
        <taxon>Fodinicurvata</taxon>
    </lineage>
</organism>
<feature type="region of interest" description="Disordered" evidence="1">
    <location>
        <begin position="350"/>
        <end position="369"/>
    </location>
</feature>
<accession>A0ABV8UJ79</accession>
<gene>
    <name evidence="2" type="ORF">ACFOW6_06055</name>
</gene>
<reference evidence="3" key="1">
    <citation type="journal article" date="2019" name="Int. J. Syst. Evol. Microbiol.">
        <title>The Global Catalogue of Microorganisms (GCM) 10K type strain sequencing project: providing services to taxonomists for standard genome sequencing and annotation.</title>
        <authorList>
            <consortium name="The Broad Institute Genomics Platform"/>
            <consortium name="The Broad Institute Genome Sequencing Center for Infectious Disease"/>
            <person name="Wu L."/>
            <person name="Ma J."/>
        </authorList>
    </citation>
    <scope>NUCLEOTIDE SEQUENCE [LARGE SCALE GENOMIC DNA]</scope>
    <source>
        <strain evidence="3">CECT 8472</strain>
    </source>
</reference>